<proteinExistence type="predicted"/>
<keyword evidence="2" id="KW-0812">Transmembrane</keyword>
<keyword evidence="2" id="KW-1133">Transmembrane helix</keyword>
<gene>
    <name evidence="3" type="ORF">GPDM_09965</name>
</gene>
<evidence type="ECO:0000256" key="2">
    <source>
        <dbReference type="SAM" id="Phobius"/>
    </source>
</evidence>
<name>E7RHA9_9BACL</name>
<sequence>MPNNKWTDESIEDLLKDFPAIKDSRPKEKVYNKLIQKEPVRKRPNRWLPLLVAALAFIAVGLLVSSIINQNGIDSAQNSESSADNSNDGAEMKAQESVDEQEGLPAAEESGAESADSYSTAQVDGVFRTAVYEETIGDQTLMTIGMTENAFVIPVSFLIPNEEITKTFEGSMPTSLELYQEYADDLDEVALGFDNYHPYVGTLEMTATGIRHVLPQDHQYDLASASIGVYMNTIKETFNDVAEIDVTNEDGSPAEFSQVGPLEKIIPEVENLAYYVYQTTQGETYLAPGYDMPFDSAEKAITALAENPNDIYQATIPQDWEFQVSETDKLVQVEFTNNVDLETLDKIEAVRMLESLVLTADTFGKEVVVKGMQQENWNGFNFNEPIPIPVAPNLLTWPLQ</sequence>
<comment type="caution">
    <text evidence="3">The sequence shown here is derived from an EMBL/GenBank/DDBJ whole genome shotgun (WGS) entry which is preliminary data.</text>
</comment>
<protein>
    <recommendedName>
        <fullName evidence="5">Negative regulator of sigma-X activity</fullName>
    </recommendedName>
</protein>
<evidence type="ECO:0000313" key="4">
    <source>
        <dbReference type="Proteomes" id="UP000003052"/>
    </source>
</evidence>
<dbReference type="EMBL" id="AEPB01000032">
    <property type="protein sequence ID" value="EGA89614.1"/>
    <property type="molecule type" value="Genomic_DNA"/>
</dbReference>
<keyword evidence="2" id="KW-0472">Membrane</keyword>
<organism evidence="3 4">
    <name type="scientific">Planococcus donghaensis MPA1U2</name>
    <dbReference type="NCBI Taxonomy" id="933115"/>
    <lineage>
        <taxon>Bacteria</taxon>
        <taxon>Bacillati</taxon>
        <taxon>Bacillota</taxon>
        <taxon>Bacilli</taxon>
        <taxon>Bacillales</taxon>
        <taxon>Caryophanaceae</taxon>
        <taxon>Planococcus</taxon>
    </lineage>
</organism>
<dbReference type="eggNOG" id="ENOG502ZBM9">
    <property type="taxonomic scope" value="Bacteria"/>
</dbReference>
<accession>E7RHA9</accession>
<feature type="region of interest" description="Disordered" evidence="1">
    <location>
        <begin position="74"/>
        <end position="119"/>
    </location>
</feature>
<dbReference type="RefSeq" id="WP_008430986.1">
    <property type="nucleotide sequence ID" value="NZ_AEPB01000032.1"/>
</dbReference>
<dbReference type="Proteomes" id="UP000003052">
    <property type="component" value="Unassembled WGS sequence"/>
</dbReference>
<dbReference type="AlphaFoldDB" id="E7RHA9"/>
<reference evidence="3 4" key="1">
    <citation type="journal article" date="2011" name="J. Bacteriol.">
        <title>The Draft Genome of Planococcus donghaensis MPA1U2 Reveals Nonsporulation Pathways Controlled by a Conserved Spo0A Regulon.</title>
        <authorList>
            <person name="Pearson M.D."/>
            <person name="Noller H.F."/>
        </authorList>
    </citation>
    <scope>NUCLEOTIDE SEQUENCE [LARGE SCALE GENOMIC DNA]</scope>
    <source>
        <strain evidence="3 4">MPA1U2</strain>
    </source>
</reference>
<feature type="transmembrane region" description="Helical" evidence="2">
    <location>
        <begin position="47"/>
        <end position="68"/>
    </location>
</feature>
<evidence type="ECO:0000313" key="3">
    <source>
        <dbReference type="EMBL" id="EGA89614.1"/>
    </source>
</evidence>
<feature type="compositionally biased region" description="Low complexity" evidence="1">
    <location>
        <begin position="103"/>
        <end position="119"/>
    </location>
</feature>
<dbReference type="OrthoDB" id="2965336at2"/>
<evidence type="ECO:0000256" key="1">
    <source>
        <dbReference type="SAM" id="MobiDB-lite"/>
    </source>
</evidence>
<evidence type="ECO:0008006" key="5">
    <source>
        <dbReference type="Google" id="ProtNLM"/>
    </source>
</evidence>
<feature type="compositionally biased region" description="Polar residues" evidence="1">
    <location>
        <begin position="74"/>
        <end position="88"/>
    </location>
</feature>